<evidence type="ECO:0000256" key="1">
    <source>
        <dbReference type="SAM" id="MobiDB-lite"/>
    </source>
</evidence>
<dbReference type="AlphaFoldDB" id="A0A370FTM4"/>
<keyword evidence="3" id="KW-1185">Reference proteome</keyword>
<dbReference type="Gene3D" id="1.10.357.10">
    <property type="entry name" value="Tetracycline Repressor, domain 2"/>
    <property type="match status" value="1"/>
</dbReference>
<dbReference type="EMBL" id="QQAW01000018">
    <property type="protein sequence ID" value="RDI33623.1"/>
    <property type="molecule type" value="Genomic_DNA"/>
</dbReference>
<sequence>MTVRKLMDNDQFDDALLRAAMERAALYGWGRLTVVDAARDAGVPLDEARRRFPVKTAILLKLGRLADESALVDDGSTGTVREQLFDVLMRRFDVLQQYREGVRAVMRALPFDPALALFLGATTAESMRWMAGAAGLDLSGPAGVLRLQGLIGVWAYTMRAWERDDTEDMSRTMAALDQALDRAGRLGTMLTRRGAATAETGQSMDPIDPSIDLPLDPLSDQL</sequence>
<evidence type="ECO:0008006" key="4">
    <source>
        <dbReference type="Google" id="ProtNLM"/>
    </source>
</evidence>
<dbReference type="Proteomes" id="UP000254958">
    <property type="component" value="Unassembled WGS sequence"/>
</dbReference>
<accession>A0A370FTM4</accession>
<protein>
    <recommendedName>
        <fullName evidence="4">TetR family transcriptional regulator</fullName>
    </recommendedName>
</protein>
<name>A0A370FTM4_GLULI</name>
<evidence type="ECO:0000313" key="2">
    <source>
        <dbReference type="EMBL" id="RDI33623.1"/>
    </source>
</evidence>
<gene>
    <name evidence="2" type="ORF">C7453_11823</name>
</gene>
<evidence type="ECO:0000313" key="3">
    <source>
        <dbReference type="Proteomes" id="UP000254958"/>
    </source>
</evidence>
<comment type="caution">
    <text evidence="2">The sequence shown here is derived from an EMBL/GenBank/DDBJ whole genome shotgun (WGS) entry which is preliminary data.</text>
</comment>
<organism evidence="2 3">
    <name type="scientific">Gluconacetobacter liquefaciens</name>
    <name type="common">Acetobacter liquefaciens</name>
    <dbReference type="NCBI Taxonomy" id="89584"/>
    <lineage>
        <taxon>Bacteria</taxon>
        <taxon>Pseudomonadati</taxon>
        <taxon>Pseudomonadota</taxon>
        <taxon>Alphaproteobacteria</taxon>
        <taxon>Acetobacterales</taxon>
        <taxon>Acetobacteraceae</taxon>
        <taxon>Gluconacetobacter</taxon>
    </lineage>
</organism>
<feature type="region of interest" description="Disordered" evidence="1">
    <location>
        <begin position="197"/>
        <end position="222"/>
    </location>
</feature>
<feature type="compositionally biased region" description="Low complexity" evidence="1">
    <location>
        <begin position="205"/>
        <end position="222"/>
    </location>
</feature>
<proteinExistence type="predicted"/>
<reference evidence="2 3" key="1">
    <citation type="submission" date="2018-07" db="EMBL/GenBank/DDBJ databases">
        <title>Genomic Encyclopedia of Type Strains, Phase IV (KMG-IV): sequencing the most valuable type-strain genomes for metagenomic binning, comparative biology and taxonomic classification.</title>
        <authorList>
            <person name="Goeker M."/>
        </authorList>
    </citation>
    <scope>NUCLEOTIDE SEQUENCE [LARGE SCALE GENOMIC DNA]</scope>
    <source>
        <strain evidence="2 3">DSM 5603</strain>
    </source>
</reference>